<gene>
    <name evidence="1" type="ORF">TRM7615_01506</name>
</gene>
<proteinExistence type="predicted"/>
<evidence type="ECO:0008006" key="3">
    <source>
        <dbReference type="Google" id="ProtNLM"/>
    </source>
</evidence>
<dbReference type="Proteomes" id="UP000244898">
    <property type="component" value="Unassembled WGS sequence"/>
</dbReference>
<sequence>MGWLFVLIHNLIKIVRYVKRAILRLQNSANVPSCACVLALSLKAETKEIAHDRKHRL</sequence>
<dbReference type="AlphaFoldDB" id="A0A2R8C6F4"/>
<dbReference type="EMBL" id="ONZG01000003">
    <property type="protein sequence ID" value="SPJ28011.1"/>
    <property type="molecule type" value="Genomic_DNA"/>
</dbReference>
<organism evidence="1 2">
    <name type="scientific">Falsiruegeria mediterranea M17</name>
    <dbReference type="NCBI Taxonomy" id="1200281"/>
    <lineage>
        <taxon>Bacteria</taxon>
        <taxon>Pseudomonadati</taxon>
        <taxon>Pseudomonadota</taxon>
        <taxon>Alphaproteobacteria</taxon>
        <taxon>Rhodobacterales</taxon>
        <taxon>Roseobacteraceae</taxon>
        <taxon>Falsiruegeria</taxon>
    </lineage>
</organism>
<evidence type="ECO:0000313" key="1">
    <source>
        <dbReference type="EMBL" id="SPJ28011.1"/>
    </source>
</evidence>
<protein>
    <recommendedName>
        <fullName evidence="3">Transposase DDE domain-containing protein</fullName>
    </recommendedName>
</protein>
<keyword evidence="2" id="KW-1185">Reference proteome</keyword>
<evidence type="ECO:0000313" key="2">
    <source>
        <dbReference type="Proteomes" id="UP000244898"/>
    </source>
</evidence>
<name>A0A2R8C6F4_9RHOB</name>
<reference evidence="2" key="1">
    <citation type="submission" date="2018-03" db="EMBL/GenBank/DDBJ databases">
        <authorList>
            <person name="Rodrigo-Torres L."/>
            <person name="Arahal R. D."/>
            <person name="Lucena T."/>
        </authorList>
    </citation>
    <scope>NUCLEOTIDE SEQUENCE [LARGE SCALE GENOMIC DNA]</scope>
    <source>
        <strain evidence="2">CECT 7615</strain>
    </source>
</reference>
<accession>A0A2R8C6F4</accession>